<organism evidence="2 3">
    <name type="scientific">Brachionus plicatilis</name>
    <name type="common">Marine rotifer</name>
    <name type="synonym">Brachionus muelleri</name>
    <dbReference type="NCBI Taxonomy" id="10195"/>
    <lineage>
        <taxon>Eukaryota</taxon>
        <taxon>Metazoa</taxon>
        <taxon>Spiralia</taxon>
        <taxon>Gnathifera</taxon>
        <taxon>Rotifera</taxon>
        <taxon>Eurotatoria</taxon>
        <taxon>Monogononta</taxon>
        <taxon>Pseudotrocha</taxon>
        <taxon>Ploima</taxon>
        <taxon>Brachionidae</taxon>
        <taxon>Brachionus</taxon>
    </lineage>
</organism>
<keyword evidence="1" id="KW-0812">Transmembrane</keyword>
<dbReference type="AlphaFoldDB" id="A0A3M7R1C3"/>
<reference evidence="2 3" key="1">
    <citation type="journal article" date="2018" name="Sci. Rep.">
        <title>Genomic signatures of local adaptation to the degree of environmental predictability in rotifers.</title>
        <authorList>
            <person name="Franch-Gras L."/>
            <person name="Hahn C."/>
            <person name="Garcia-Roger E.M."/>
            <person name="Carmona M.J."/>
            <person name="Serra M."/>
            <person name="Gomez A."/>
        </authorList>
    </citation>
    <scope>NUCLEOTIDE SEQUENCE [LARGE SCALE GENOMIC DNA]</scope>
    <source>
        <strain evidence="2">HYR1</strain>
    </source>
</reference>
<evidence type="ECO:0000313" key="2">
    <source>
        <dbReference type="EMBL" id="RNA17174.1"/>
    </source>
</evidence>
<accession>A0A3M7R1C3</accession>
<keyword evidence="1" id="KW-0472">Membrane</keyword>
<sequence>MKIEQGKTSLIFPLNFLYIRMITVFICDWRLFDLVCSNKSRFTRSQIDIKNIIFDQNLLLIL</sequence>
<evidence type="ECO:0000313" key="3">
    <source>
        <dbReference type="Proteomes" id="UP000276133"/>
    </source>
</evidence>
<comment type="caution">
    <text evidence="2">The sequence shown here is derived from an EMBL/GenBank/DDBJ whole genome shotgun (WGS) entry which is preliminary data.</text>
</comment>
<gene>
    <name evidence="2" type="ORF">BpHYR1_007939</name>
</gene>
<keyword evidence="3" id="KW-1185">Reference proteome</keyword>
<dbReference type="EMBL" id="REGN01004512">
    <property type="protein sequence ID" value="RNA17174.1"/>
    <property type="molecule type" value="Genomic_DNA"/>
</dbReference>
<evidence type="ECO:0000256" key="1">
    <source>
        <dbReference type="SAM" id="Phobius"/>
    </source>
</evidence>
<proteinExistence type="predicted"/>
<dbReference type="Proteomes" id="UP000276133">
    <property type="component" value="Unassembled WGS sequence"/>
</dbReference>
<protein>
    <submittedName>
        <fullName evidence="2">Uncharacterized protein</fullName>
    </submittedName>
</protein>
<keyword evidence="1" id="KW-1133">Transmembrane helix</keyword>
<feature type="transmembrane region" description="Helical" evidence="1">
    <location>
        <begin position="12"/>
        <end position="32"/>
    </location>
</feature>
<name>A0A3M7R1C3_BRAPC</name>